<dbReference type="PANTHER" id="PTHR35149">
    <property type="entry name" value="SLL5132 PROTEIN"/>
    <property type="match status" value="1"/>
</dbReference>
<evidence type="ECO:0000313" key="4">
    <source>
        <dbReference type="Proteomes" id="UP000680020"/>
    </source>
</evidence>
<protein>
    <submittedName>
        <fullName evidence="3">DUF262 domain-containing protein</fullName>
    </submittedName>
</protein>
<dbReference type="AlphaFoldDB" id="A0AB35C2M7"/>
<evidence type="ECO:0000313" key="3">
    <source>
        <dbReference type="EMBL" id="MBS7825120.1"/>
    </source>
</evidence>
<organism evidence="3 4">
    <name type="scientific">Wohlfahrtiimonas chitiniclastica</name>
    <dbReference type="NCBI Taxonomy" id="400946"/>
    <lineage>
        <taxon>Bacteria</taxon>
        <taxon>Pseudomonadati</taxon>
        <taxon>Pseudomonadota</taxon>
        <taxon>Gammaproteobacteria</taxon>
        <taxon>Cardiobacteriales</taxon>
        <taxon>Ignatzschineriaceae</taxon>
        <taxon>Wohlfahrtiimonas</taxon>
    </lineage>
</organism>
<feature type="domain" description="GmrSD restriction endonucleases N-terminal" evidence="1">
    <location>
        <begin position="29"/>
        <end position="340"/>
    </location>
</feature>
<feature type="domain" description="GmrSD restriction endonucleases C-terminal" evidence="2">
    <location>
        <begin position="614"/>
        <end position="761"/>
    </location>
</feature>
<dbReference type="InterPro" id="IPR011089">
    <property type="entry name" value="GmrSD_C"/>
</dbReference>
<dbReference type="PANTHER" id="PTHR35149:SF1">
    <property type="entry name" value="DUF5655 DOMAIN-CONTAINING PROTEIN"/>
    <property type="match status" value="1"/>
</dbReference>
<dbReference type="RefSeq" id="WP_213402451.1">
    <property type="nucleotide sequence ID" value="NZ_JAGIBT010000002.1"/>
</dbReference>
<sequence>MDLKGAILRNFYTVGTLVTEPTPEKFFSLKIPHYQRPYKWDADRVSRLIEDWHDNRSTTKESENKEYFAGAVVTVAEGDSGIHSLIDGQQRITTLFLANFINFSLLRNLILSEIERKRCGKILSYSDALNRSVHFIFRDSTILAHFKSATEHIKLLSDDDKMDELHETDDHFNQMREYYNLLWIPQYTIEEYPTEECYKKAVSDMLSQKITPDSLNLHYDRASFNDSLAKVLSSLYLIFSGNTMTLKEEIIDEIYLSDNEKVYATSMKAIITTLKSIVSQEGVFYTYMHNLHQTLTQLLDEVKVCVIQTGATDDAYTLFEVMNDRALELDDLDLIKNQFFKKFVLSNQALKEQAEAHPAQKISFLTEQEVDQKIQALDKQWGDVIFNHPKMGVQYKKLVTYFSTVFLTGNEDATNNKNEKYRTFLEAYLSKQAHYTFEDIQRDFNVFQICFDLLINLSLPLQKRENESLLVEYMPDASDFKKAIYFLNAQKQDGVISGLINFYLKSMNMVVAQLNPEYIRPISQLMLKTGVTIDDIKRYYPQASTEHLNYLKKLMDDVQVQAKALWTTSMMAANASLPRELAKQIIAEHHLHSAHGKTLRIHESSQQKQLDESFNDWLHHWNYDKDSSFKIKTLFAKLLRFNYVDDQLTQTPVIMTINSSAIKGMELDHLVARKSGDSSVFVFEHDERDAFINGLGNMMPLPKKENIKKSDCPLEQSFKFYEASGLTKHFLIDELQILVSAVQNKEMTPLEFFTRRKEALIRYFKQIVHA</sequence>
<accession>A0AB35C2M7</accession>
<name>A0AB35C2M7_9GAMM</name>
<dbReference type="InterPro" id="IPR004919">
    <property type="entry name" value="GmrSD_N"/>
</dbReference>
<comment type="caution">
    <text evidence="3">The sequence shown here is derived from an EMBL/GenBank/DDBJ whole genome shotgun (WGS) entry which is preliminary data.</text>
</comment>
<evidence type="ECO:0000259" key="1">
    <source>
        <dbReference type="Pfam" id="PF03235"/>
    </source>
</evidence>
<dbReference type="EMBL" id="JAGIBU010000007">
    <property type="protein sequence ID" value="MBS7825120.1"/>
    <property type="molecule type" value="Genomic_DNA"/>
</dbReference>
<reference evidence="3" key="1">
    <citation type="submission" date="2021-03" db="EMBL/GenBank/DDBJ databases">
        <title>Identification and antibiotic profiling of Wohlfahrtiimonas chitiniclastica, an underestimated human pathogen.</title>
        <authorList>
            <person name="Kopf A."/>
            <person name="Bunk B."/>
            <person name="Coldewey S."/>
            <person name="Gunzer F."/>
            <person name="Riedel T."/>
            <person name="Schroettner P."/>
        </authorList>
    </citation>
    <scope>NUCLEOTIDE SEQUENCE</scope>
    <source>
        <strain evidence="3">DSM 100917</strain>
    </source>
</reference>
<dbReference type="Pfam" id="PF07510">
    <property type="entry name" value="GmrSD_C"/>
    <property type="match status" value="1"/>
</dbReference>
<dbReference type="Proteomes" id="UP000680020">
    <property type="component" value="Unassembled WGS sequence"/>
</dbReference>
<proteinExistence type="predicted"/>
<gene>
    <name evidence="3" type="ORF">J7561_07885</name>
</gene>
<evidence type="ECO:0000259" key="2">
    <source>
        <dbReference type="Pfam" id="PF07510"/>
    </source>
</evidence>
<dbReference type="Pfam" id="PF03235">
    <property type="entry name" value="GmrSD_N"/>
    <property type="match status" value="1"/>
</dbReference>